<dbReference type="EMBL" id="JMQI01000011">
    <property type="protein sequence ID" value="KDN23137.1"/>
    <property type="molecule type" value="Genomic_DNA"/>
</dbReference>
<evidence type="ECO:0000313" key="2">
    <source>
        <dbReference type="Proteomes" id="UP000027345"/>
    </source>
</evidence>
<gene>
    <name evidence="1" type="ORF">DV20_05315</name>
</gene>
<accession>A0A066UBA4</accession>
<proteinExistence type="predicted"/>
<dbReference type="Proteomes" id="UP000027345">
    <property type="component" value="Unassembled WGS sequence"/>
</dbReference>
<dbReference type="RefSeq" id="WP_043776826.1">
    <property type="nucleotide sequence ID" value="NZ_JMQI01000011.1"/>
</dbReference>
<comment type="caution">
    <text evidence="1">The sequence shown here is derived from an EMBL/GenBank/DDBJ whole genome shotgun (WGS) entry which is preliminary data.</text>
</comment>
<dbReference type="OrthoDB" id="5198374at2"/>
<dbReference type="AlphaFoldDB" id="A0A066UBA4"/>
<organism evidence="1 2">
    <name type="scientific">Amycolatopsis rifamycinica</name>
    <dbReference type="NCBI Taxonomy" id="287986"/>
    <lineage>
        <taxon>Bacteria</taxon>
        <taxon>Bacillati</taxon>
        <taxon>Actinomycetota</taxon>
        <taxon>Actinomycetes</taxon>
        <taxon>Pseudonocardiales</taxon>
        <taxon>Pseudonocardiaceae</taxon>
        <taxon>Amycolatopsis</taxon>
    </lineage>
</organism>
<evidence type="ECO:0000313" key="1">
    <source>
        <dbReference type="EMBL" id="KDN23137.1"/>
    </source>
</evidence>
<reference evidence="1 2" key="1">
    <citation type="submission" date="2014-05" db="EMBL/GenBank/DDBJ databases">
        <title>Draft genome sequence of Amycolatopsis rifamycinica DSM 46095.</title>
        <authorList>
            <person name="Lal R."/>
            <person name="Saxena A."/>
            <person name="Kumari R."/>
            <person name="Mukherjee U."/>
            <person name="Singh P."/>
            <person name="Sangwan N."/>
            <person name="Mahato N.K."/>
        </authorList>
    </citation>
    <scope>NUCLEOTIDE SEQUENCE [LARGE SCALE GENOMIC DNA]</scope>
    <source>
        <strain evidence="1 2">DSM 46095</strain>
    </source>
</reference>
<sequence length="125" mass="14234">MQAALFESTYRNPKPLSVRMQLDEVADLEIIVTSVEQIYQPQDETPDQAPFACFDDPDWCIEGWIRQSGFDPFEGPLRVRLYIMVDGQKITEPGYFQRIVKPHQGEIEVVDSVIPPSSRPSSHPA</sequence>
<keyword evidence="2" id="KW-1185">Reference proteome</keyword>
<protein>
    <submittedName>
        <fullName evidence="1">Uncharacterized protein</fullName>
    </submittedName>
</protein>
<name>A0A066UBA4_9PSEU</name>